<dbReference type="Proteomes" id="UP001465976">
    <property type="component" value="Unassembled WGS sequence"/>
</dbReference>
<proteinExistence type="predicted"/>
<dbReference type="PANTHER" id="PTHR33096:SF1">
    <property type="entry name" value="CXC1-LIKE CYSTEINE CLUSTER ASSOCIATED WITH KDZ TRANSPOSASES DOMAIN-CONTAINING PROTEIN"/>
    <property type="match status" value="1"/>
</dbReference>
<sequence>MKRRSTATSSHGGKCNVYSQHLNNNDYSTLHSRVANVTSTGRVSETQQFPMKGRVAWTGAKTWSPPDDTSFALDPDGQLFAAKLERTPLESLDNGEDASKRKKKKRKKRSKRLRQPQIFWAENYQESYLDKLLRSDGRGDFRYVQCVDCQARGVLLKEGITTRLLWCKTCFGGDLVCPGCCVKRHRLNPLHRIECWELGTFKPASLKEEGLVIRLNHISSPCPSPRKLHKDLEILHTNGIHQVTVEFCECNRRVEPYIQLLRRNIYLSTQGVIQTCASFELLQQLHLLSLVGQVRMYNFYKFLEKTTDNSCLSTHSSRYRALQRMLIQWRRLKMLKRGGRAHVEDGVKNTSEGELAILCPSCPRPGINLLKGWKEAPPEQQFLYTLLITIDFNFHLKNQLVSSWTRNPGLGDGLSYFVLRAPYEAYISEHVDEADVSTCVGFAALAQQNSCATQGLRYTGVGAVLCGRSEMMLANGVCNLEKGERYSNSDFMVAYAMLRMALEMLRILIIAYDIASHHKENHERYNCNLVKGLGHANCECNKRMWSVMSDAAPSTKPMGPGSRILILNDHFGHYNWGKYMGLAAVKERNLQIEAHRGLTEALPKGLAEKREKTCREWESAPWDKKGKNPFKAKVDDLSQAKVLKELADYEADRIRKGGVSYHSTSSGVFLALGLELEEAQRRLQTAVKQLGKVTDVKTKLIAEQRNVLRRKLNGWAMIRHIYMPGLLQFLTESKQALQDGSSDDMEVEKVPLWMPSSIPLRKRKAVCVPELVSQAVRLREAQ</sequence>
<feature type="compositionally biased region" description="Basic residues" evidence="1">
    <location>
        <begin position="100"/>
        <end position="111"/>
    </location>
</feature>
<dbReference type="InterPro" id="IPR040521">
    <property type="entry name" value="KDZ"/>
</dbReference>
<dbReference type="Pfam" id="PF18803">
    <property type="entry name" value="CxC2"/>
    <property type="match status" value="1"/>
</dbReference>
<dbReference type="InterPro" id="IPR041457">
    <property type="entry name" value="CxC2_KDZ-assoc"/>
</dbReference>
<dbReference type="EMBL" id="JBAHYK010000775">
    <property type="protein sequence ID" value="KAL0571405.1"/>
    <property type="molecule type" value="Genomic_DNA"/>
</dbReference>
<feature type="domain" description="CxC2-like cysteine cluster KDZ transposase-associated" evidence="2">
    <location>
        <begin position="206"/>
        <end position="310"/>
    </location>
</feature>
<name>A0ABR3F8B1_9AGAR</name>
<comment type="caution">
    <text evidence="3">The sequence shown here is derived from an EMBL/GenBank/DDBJ whole genome shotgun (WGS) entry which is preliminary data.</text>
</comment>
<dbReference type="Pfam" id="PF18758">
    <property type="entry name" value="KDZ"/>
    <property type="match status" value="1"/>
</dbReference>
<evidence type="ECO:0000313" key="4">
    <source>
        <dbReference type="Proteomes" id="UP001465976"/>
    </source>
</evidence>
<dbReference type="PANTHER" id="PTHR33096">
    <property type="entry name" value="CXC2 DOMAIN-CONTAINING PROTEIN"/>
    <property type="match status" value="1"/>
</dbReference>
<protein>
    <recommendedName>
        <fullName evidence="2">CxC2-like cysteine cluster KDZ transposase-associated domain-containing protein</fullName>
    </recommendedName>
</protein>
<organism evidence="3 4">
    <name type="scientific">Marasmius crinis-equi</name>
    <dbReference type="NCBI Taxonomy" id="585013"/>
    <lineage>
        <taxon>Eukaryota</taxon>
        <taxon>Fungi</taxon>
        <taxon>Dikarya</taxon>
        <taxon>Basidiomycota</taxon>
        <taxon>Agaricomycotina</taxon>
        <taxon>Agaricomycetes</taxon>
        <taxon>Agaricomycetidae</taxon>
        <taxon>Agaricales</taxon>
        <taxon>Marasmiineae</taxon>
        <taxon>Marasmiaceae</taxon>
        <taxon>Marasmius</taxon>
    </lineage>
</organism>
<evidence type="ECO:0000256" key="1">
    <source>
        <dbReference type="SAM" id="MobiDB-lite"/>
    </source>
</evidence>
<reference evidence="3 4" key="1">
    <citation type="submission" date="2024-02" db="EMBL/GenBank/DDBJ databases">
        <title>A draft genome for the cacao thread blight pathogen Marasmius crinis-equi.</title>
        <authorList>
            <person name="Cohen S.P."/>
            <person name="Baruah I.K."/>
            <person name="Amoako-Attah I."/>
            <person name="Bukari Y."/>
            <person name="Meinhardt L.W."/>
            <person name="Bailey B.A."/>
        </authorList>
    </citation>
    <scope>NUCLEOTIDE SEQUENCE [LARGE SCALE GENOMIC DNA]</scope>
    <source>
        <strain evidence="3 4">GH-76</strain>
    </source>
</reference>
<evidence type="ECO:0000259" key="2">
    <source>
        <dbReference type="Pfam" id="PF18803"/>
    </source>
</evidence>
<feature type="region of interest" description="Disordered" evidence="1">
    <location>
        <begin position="91"/>
        <end position="111"/>
    </location>
</feature>
<evidence type="ECO:0000313" key="3">
    <source>
        <dbReference type="EMBL" id="KAL0571405.1"/>
    </source>
</evidence>
<accession>A0ABR3F8B1</accession>
<keyword evidence="4" id="KW-1185">Reference proteome</keyword>
<gene>
    <name evidence="3" type="ORF">V5O48_010556</name>
</gene>